<dbReference type="AlphaFoldDB" id="A0A0G1IMV6"/>
<accession>A0A0G1IMV6</accession>
<dbReference type="InterPro" id="IPR035901">
    <property type="entry name" value="GIY-YIG_endonuc_sf"/>
</dbReference>
<dbReference type="PATRIC" id="fig|1618437.3.peg.633"/>
<name>A0A0G1IMV6_9BACT</name>
<dbReference type="EMBL" id="LCIQ01000026">
    <property type="protein sequence ID" value="KKT60485.1"/>
    <property type="molecule type" value="Genomic_DNA"/>
</dbReference>
<evidence type="ECO:0000256" key="6">
    <source>
        <dbReference type="SAM" id="Coils"/>
    </source>
</evidence>
<evidence type="ECO:0000256" key="5">
    <source>
        <dbReference type="ARBA" id="ARBA00023204"/>
    </source>
</evidence>
<dbReference type="Pfam" id="PF02151">
    <property type="entry name" value="UVR"/>
    <property type="match status" value="1"/>
</dbReference>
<evidence type="ECO:0000259" key="8">
    <source>
        <dbReference type="PROSITE" id="PS50164"/>
    </source>
</evidence>
<gene>
    <name evidence="10" type="ORF">UW52_C0026G0003</name>
</gene>
<dbReference type="InterPro" id="IPR001943">
    <property type="entry name" value="UVR_dom"/>
</dbReference>
<dbReference type="Gene3D" id="3.40.1440.10">
    <property type="entry name" value="GIY-YIG endonuclease"/>
    <property type="match status" value="1"/>
</dbReference>
<feature type="coiled-coil region" evidence="6">
    <location>
        <begin position="207"/>
        <end position="234"/>
    </location>
</feature>
<keyword evidence="1" id="KW-0963">Cytoplasm</keyword>
<dbReference type="GO" id="GO:0009381">
    <property type="term" value="F:excinuclease ABC activity"/>
    <property type="evidence" value="ECO:0007669"/>
    <property type="project" value="InterPro"/>
</dbReference>
<feature type="domain" description="GIY-YIG" evidence="8">
    <location>
        <begin position="13"/>
        <end position="92"/>
    </location>
</feature>
<evidence type="ECO:0000256" key="1">
    <source>
        <dbReference type="ARBA" id="ARBA00022490"/>
    </source>
</evidence>
<reference evidence="10 11" key="1">
    <citation type="journal article" date="2015" name="Nature">
        <title>rRNA introns, odd ribosomes, and small enigmatic genomes across a large radiation of phyla.</title>
        <authorList>
            <person name="Brown C.T."/>
            <person name="Hug L.A."/>
            <person name="Thomas B.C."/>
            <person name="Sharon I."/>
            <person name="Castelle C.J."/>
            <person name="Singh A."/>
            <person name="Wilkins M.J."/>
            <person name="Williams K.H."/>
            <person name="Banfield J.F."/>
        </authorList>
    </citation>
    <scope>NUCLEOTIDE SEQUENCE [LARGE SCALE GENOMIC DNA]</scope>
</reference>
<dbReference type="PROSITE" id="PS50165">
    <property type="entry name" value="UVRC"/>
    <property type="match status" value="1"/>
</dbReference>
<feature type="domain" description="UVR" evidence="7">
    <location>
        <begin position="211"/>
        <end position="246"/>
    </location>
</feature>
<dbReference type="PROSITE" id="PS50164">
    <property type="entry name" value="GIY_YIG"/>
    <property type="match status" value="1"/>
</dbReference>
<feature type="domain" description="UvrC family homology region profile" evidence="9">
    <location>
        <begin position="263"/>
        <end position="366"/>
    </location>
</feature>
<dbReference type="Gene3D" id="4.10.860.10">
    <property type="entry name" value="UVR domain"/>
    <property type="match status" value="1"/>
</dbReference>
<dbReference type="InterPro" id="IPR000305">
    <property type="entry name" value="GIY-YIG_endonuc"/>
</dbReference>
<dbReference type="FunFam" id="3.40.1440.10:FF:000001">
    <property type="entry name" value="UvrABC system protein C"/>
    <property type="match status" value="1"/>
</dbReference>
<dbReference type="Proteomes" id="UP000034521">
    <property type="component" value="Unassembled WGS sequence"/>
</dbReference>
<sequence>MDTLQKTIKTLPHSPGVYLFKDINDTVIYVGKARDLYKRVHHYFLESSRVLPKTQQLVSHIRSLRVSRVATEFEALLLEAKCIRFYSPKYNSVAKDDKSPIYIHIPKNVPLPTVQVSRKPKSADATGPYYFGPFATKRTAIYILRTLRRSIPFCQQKIQNGHPCFYTHLGLCNPCPSVIAKMPEENQKKMRIKTYTTQIKRLRWILSGQTKKTIQSLQKEMRELSRQQKFEQAGILRDQIQALIAIINNRYDPFLFEEKDMLERAPAEQTQSLLGVLKPFFPMLVSLTRIECYDISTMQGTSSVGYMVVFLDGIPNTDQYRKFKMKGTEKMPDTAMMEEMIRRRFHHAEWDFPTLIVVDGGKAQVACIHTLLQSKKIFVPIIGLSKRFEQIVIQTKDGFHIETIPFSSHGLQLLQHIRDEAHRFAISYHKKLRKRAFAPHIRDLV</sequence>
<dbReference type="Pfam" id="PF08459">
    <property type="entry name" value="UvrC_RNaseH_dom"/>
    <property type="match status" value="1"/>
</dbReference>
<evidence type="ECO:0000259" key="9">
    <source>
        <dbReference type="PROSITE" id="PS50165"/>
    </source>
</evidence>
<evidence type="ECO:0000256" key="4">
    <source>
        <dbReference type="ARBA" id="ARBA00022881"/>
    </source>
</evidence>
<keyword evidence="5" id="KW-0234">DNA repair</keyword>
<keyword evidence="4" id="KW-0267">Excision nuclease</keyword>
<dbReference type="InterPro" id="IPR036876">
    <property type="entry name" value="UVR_dom_sf"/>
</dbReference>
<evidence type="ECO:0000256" key="2">
    <source>
        <dbReference type="ARBA" id="ARBA00022763"/>
    </source>
</evidence>
<dbReference type="InterPro" id="IPR001162">
    <property type="entry name" value="UvrC_RNase_H_dom"/>
</dbReference>
<dbReference type="InterPro" id="IPR047296">
    <property type="entry name" value="GIY-YIG_UvrC_Cho"/>
</dbReference>
<dbReference type="SUPFAM" id="SSF82771">
    <property type="entry name" value="GIY-YIG endonuclease"/>
    <property type="match status" value="1"/>
</dbReference>
<keyword evidence="2" id="KW-0227">DNA damage</keyword>
<dbReference type="Pfam" id="PF01541">
    <property type="entry name" value="GIY-YIG"/>
    <property type="match status" value="1"/>
</dbReference>
<dbReference type="SMART" id="SM00465">
    <property type="entry name" value="GIYc"/>
    <property type="match status" value="1"/>
</dbReference>
<evidence type="ECO:0000313" key="11">
    <source>
        <dbReference type="Proteomes" id="UP000034521"/>
    </source>
</evidence>
<dbReference type="CDD" id="cd10434">
    <property type="entry name" value="GIY-YIG_UvrC_Cho"/>
    <property type="match status" value="1"/>
</dbReference>
<dbReference type="SUPFAM" id="SSF46600">
    <property type="entry name" value="C-terminal UvrC-binding domain of UvrB"/>
    <property type="match status" value="1"/>
</dbReference>
<dbReference type="PANTHER" id="PTHR30562">
    <property type="entry name" value="UVRC/OXIDOREDUCTASE"/>
    <property type="match status" value="1"/>
</dbReference>
<protein>
    <submittedName>
        <fullName evidence="10">Excinuclease ABC C subunit domain protein</fullName>
    </submittedName>
</protein>
<dbReference type="PROSITE" id="PS50151">
    <property type="entry name" value="UVR"/>
    <property type="match status" value="1"/>
</dbReference>
<keyword evidence="3" id="KW-0228">DNA excision</keyword>
<evidence type="ECO:0000259" key="7">
    <source>
        <dbReference type="PROSITE" id="PS50151"/>
    </source>
</evidence>
<dbReference type="GO" id="GO:0006289">
    <property type="term" value="P:nucleotide-excision repair"/>
    <property type="evidence" value="ECO:0007669"/>
    <property type="project" value="InterPro"/>
</dbReference>
<evidence type="ECO:0000256" key="3">
    <source>
        <dbReference type="ARBA" id="ARBA00022769"/>
    </source>
</evidence>
<dbReference type="Gene3D" id="3.30.420.340">
    <property type="entry name" value="UvrC, RNAse H endonuclease domain"/>
    <property type="match status" value="1"/>
</dbReference>
<dbReference type="InterPro" id="IPR050066">
    <property type="entry name" value="UvrABC_protein_C"/>
</dbReference>
<dbReference type="InterPro" id="IPR038476">
    <property type="entry name" value="UvrC_RNase_H_dom_sf"/>
</dbReference>
<comment type="caution">
    <text evidence="10">The sequence shown here is derived from an EMBL/GenBank/DDBJ whole genome shotgun (WGS) entry which is preliminary data.</text>
</comment>
<proteinExistence type="predicted"/>
<keyword evidence="6" id="KW-0175">Coiled coil</keyword>
<evidence type="ECO:0000313" key="10">
    <source>
        <dbReference type="EMBL" id="KKT60485.1"/>
    </source>
</evidence>
<dbReference type="GO" id="GO:0009380">
    <property type="term" value="C:excinuclease repair complex"/>
    <property type="evidence" value="ECO:0007669"/>
    <property type="project" value="TreeGrafter"/>
</dbReference>
<dbReference type="PANTHER" id="PTHR30562:SF1">
    <property type="entry name" value="UVRABC SYSTEM PROTEIN C"/>
    <property type="match status" value="1"/>
</dbReference>
<organism evidence="10 11">
    <name type="scientific">Candidatus Gottesmanbacteria bacterium GW2011_GWA1_44_24b</name>
    <dbReference type="NCBI Taxonomy" id="1618437"/>
    <lineage>
        <taxon>Bacteria</taxon>
        <taxon>Candidatus Gottesmaniibacteriota</taxon>
    </lineage>
</organism>